<dbReference type="RefSeq" id="WP_257536600.1">
    <property type="nucleotide sequence ID" value="NZ_CP011940.1"/>
</dbReference>
<keyword evidence="2" id="KW-1133">Transmembrane helix</keyword>
<dbReference type="Proteomes" id="UP001605989">
    <property type="component" value="Unassembled WGS sequence"/>
</dbReference>
<gene>
    <name evidence="3" type="ORF">ACGTZG_10800</name>
</gene>
<accession>A0ABW7DQN7</accession>
<dbReference type="InterPro" id="IPR010982">
    <property type="entry name" value="Lambda_DNA-bd_dom_sf"/>
</dbReference>
<feature type="transmembrane region" description="Helical" evidence="2">
    <location>
        <begin position="110"/>
        <end position="130"/>
    </location>
</feature>
<dbReference type="Pfam" id="PF13413">
    <property type="entry name" value="HTH_25"/>
    <property type="match status" value="1"/>
</dbReference>
<dbReference type="EMBL" id="JBIEKR010000009">
    <property type="protein sequence ID" value="MFG6273680.1"/>
    <property type="molecule type" value="Genomic_DNA"/>
</dbReference>
<dbReference type="PANTHER" id="PTHR34475">
    <property type="match status" value="1"/>
</dbReference>
<feature type="compositionally biased region" description="Basic and acidic residues" evidence="1">
    <location>
        <begin position="94"/>
        <end position="106"/>
    </location>
</feature>
<reference evidence="3 4" key="1">
    <citation type="submission" date="2024-10" db="EMBL/GenBank/DDBJ databases">
        <authorList>
            <person name="Sang B.-I."/>
            <person name="Prabhaharan D."/>
        </authorList>
    </citation>
    <scope>NUCLEOTIDE SEQUENCE [LARGE SCALE GENOMIC DNA]</scope>
    <source>
        <strain evidence="3 4">MH</strain>
    </source>
</reference>
<sequence length="131" mass="14911">MSSIGRVLQQEREQQGRTLKEVSDAVNIKEGYLDALEKEDFDVIPGAVFVKGFIRTYAEYLGLDGAGLVTAYKEEVLARKPRPEVRPVAQSPERAGREKRQKERNRQSKWQGITILSGIILFLLLIIWLLL</sequence>
<dbReference type="PANTHER" id="PTHR34475:SF1">
    <property type="entry name" value="CYTOSKELETON PROTEIN RODZ"/>
    <property type="match status" value="1"/>
</dbReference>
<organism evidence="3 4">
    <name type="scientific">Megasphaera hexanoica</name>
    <dbReference type="NCBI Taxonomy" id="1675036"/>
    <lineage>
        <taxon>Bacteria</taxon>
        <taxon>Bacillati</taxon>
        <taxon>Bacillota</taxon>
        <taxon>Negativicutes</taxon>
        <taxon>Veillonellales</taxon>
        <taxon>Veillonellaceae</taxon>
        <taxon>Megasphaera</taxon>
    </lineage>
</organism>
<evidence type="ECO:0000256" key="1">
    <source>
        <dbReference type="SAM" id="MobiDB-lite"/>
    </source>
</evidence>
<proteinExistence type="predicted"/>
<dbReference type="Gene3D" id="1.10.260.40">
    <property type="entry name" value="lambda repressor-like DNA-binding domains"/>
    <property type="match status" value="1"/>
</dbReference>
<name>A0ABW7DQN7_9FIRM</name>
<evidence type="ECO:0000256" key="2">
    <source>
        <dbReference type="SAM" id="Phobius"/>
    </source>
</evidence>
<dbReference type="SUPFAM" id="SSF47413">
    <property type="entry name" value="lambda repressor-like DNA-binding domains"/>
    <property type="match status" value="1"/>
</dbReference>
<dbReference type="InterPro" id="IPR050400">
    <property type="entry name" value="Bact_Cytoskel_RodZ"/>
</dbReference>
<comment type="caution">
    <text evidence="3">The sequence shown here is derived from an EMBL/GenBank/DDBJ whole genome shotgun (WGS) entry which is preliminary data.</text>
</comment>
<evidence type="ECO:0000313" key="3">
    <source>
        <dbReference type="EMBL" id="MFG6273680.1"/>
    </source>
</evidence>
<evidence type="ECO:0000313" key="4">
    <source>
        <dbReference type="Proteomes" id="UP001605989"/>
    </source>
</evidence>
<keyword evidence="2" id="KW-0472">Membrane</keyword>
<keyword evidence="2" id="KW-0812">Transmembrane</keyword>
<keyword evidence="4" id="KW-1185">Reference proteome</keyword>
<protein>
    <submittedName>
        <fullName evidence="3">Helix-turn-helix domain-containing protein</fullName>
    </submittedName>
</protein>
<feature type="region of interest" description="Disordered" evidence="1">
    <location>
        <begin position="82"/>
        <end position="107"/>
    </location>
</feature>